<reference evidence="2" key="1">
    <citation type="submission" date="2022-11" db="EMBL/GenBank/DDBJ databases">
        <title>Genome Sequence of Cubamyces cubensis.</title>
        <authorList>
            <person name="Buettner E."/>
        </authorList>
    </citation>
    <scope>NUCLEOTIDE SEQUENCE</scope>
    <source>
        <strain evidence="2">MPL-01</strain>
    </source>
</reference>
<evidence type="ECO:0000313" key="2">
    <source>
        <dbReference type="EMBL" id="KAJ8457736.1"/>
    </source>
</evidence>
<feature type="compositionally biased region" description="Low complexity" evidence="1">
    <location>
        <begin position="700"/>
        <end position="730"/>
    </location>
</feature>
<feature type="region of interest" description="Disordered" evidence="1">
    <location>
        <begin position="40"/>
        <end position="181"/>
    </location>
</feature>
<feature type="region of interest" description="Disordered" evidence="1">
    <location>
        <begin position="774"/>
        <end position="944"/>
    </location>
</feature>
<evidence type="ECO:0000256" key="1">
    <source>
        <dbReference type="SAM" id="MobiDB-lite"/>
    </source>
</evidence>
<feature type="compositionally biased region" description="Polar residues" evidence="1">
    <location>
        <begin position="298"/>
        <end position="308"/>
    </location>
</feature>
<feature type="region of interest" description="Disordered" evidence="1">
    <location>
        <begin position="197"/>
        <end position="221"/>
    </location>
</feature>
<feature type="region of interest" description="Disordered" evidence="1">
    <location>
        <begin position="1"/>
        <end position="28"/>
    </location>
</feature>
<feature type="compositionally biased region" description="Low complexity" evidence="1">
    <location>
        <begin position="515"/>
        <end position="530"/>
    </location>
</feature>
<dbReference type="Proteomes" id="UP001215151">
    <property type="component" value="Unassembled WGS sequence"/>
</dbReference>
<feature type="compositionally biased region" description="Low complexity" evidence="1">
    <location>
        <begin position="809"/>
        <end position="821"/>
    </location>
</feature>
<feature type="compositionally biased region" description="Basic residues" evidence="1">
    <location>
        <begin position="53"/>
        <end position="65"/>
    </location>
</feature>
<feature type="region of interest" description="Disordered" evidence="1">
    <location>
        <begin position="295"/>
        <end position="347"/>
    </location>
</feature>
<evidence type="ECO:0000313" key="3">
    <source>
        <dbReference type="Proteomes" id="UP001215151"/>
    </source>
</evidence>
<feature type="compositionally biased region" description="Acidic residues" evidence="1">
    <location>
        <begin position="455"/>
        <end position="473"/>
    </location>
</feature>
<feature type="compositionally biased region" description="Pro residues" evidence="1">
    <location>
        <begin position="874"/>
        <end position="891"/>
    </location>
</feature>
<gene>
    <name evidence="2" type="ORF">ONZ51_g11352</name>
</gene>
<keyword evidence="3" id="KW-1185">Reference proteome</keyword>
<feature type="compositionally biased region" description="Low complexity" evidence="1">
    <location>
        <begin position="621"/>
        <end position="640"/>
    </location>
</feature>
<name>A0AAD7TIB4_9APHY</name>
<feature type="compositionally biased region" description="Low complexity" evidence="1">
    <location>
        <begin position="555"/>
        <end position="571"/>
    </location>
</feature>
<feature type="compositionally biased region" description="Polar residues" evidence="1">
    <location>
        <begin position="203"/>
        <end position="214"/>
    </location>
</feature>
<proteinExistence type="predicted"/>
<feature type="compositionally biased region" description="Polar residues" evidence="1">
    <location>
        <begin position="170"/>
        <end position="181"/>
    </location>
</feature>
<dbReference type="EMBL" id="JAPEVG010000530">
    <property type="protein sequence ID" value="KAJ8457736.1"/>
    <property type="molecule type" value="Genomic_DNA"/>
</dbReference>
<feature type="compositionally biased region" description="Low complexity" evidence="1">
    <location>
        <begin position="106"/>
        <end position="116"/>
    </location>
</feature>
<dbReference type="AlphaFoldDB" id="A0AAD7TIB4"/>
<feature type="compositionally biased region" description="Low complexity" evidence="1">
    <location>
        <begin position="925"/>
        <end position="937"/>
    </location>
</feature>
<feature type="compositionally biased region" description="Polar residues" evidence="1">
    <location>
        <begin position="407"/>
        <end position="416"/>
    </location>
</feature>
<feature type="compositionally biased region" description="Polar residues" evidence="1">
    <location>
        <begin position="826"/>
        <end position="840"/>
    </location>
</feature>
<feature type="region of interest" description="Disordered" evidence="1">
    <location>
        <begin position="392"/>
        <end position="530"/>
    </location>
</feature>
<protein>
    <submittedName>
        <fullName evidence="2">Uncharacterized protein</fullName>
    </submittedName>
</protein>
<feature type="region of interest" description="Disordered" evidence="1">
    <location>
        <begin position="548"/>
        <end position="730"/>
    </location>
</feature>
<feature type="compositionally biased region" description="Low complexity" evidence="1">
    <location>
        <begin position="236"/>
        <end position="255"/>
    </location>
</feature>
<accession>A0AAD7TIB4</accession>
<comment type="caution">
    <text evidence="2">The sequence shown here is derived from an EMBL/GenBank/DDBJ whole genome shotgun (WGS) entry which is preliminary data.</text>
</comment>
<organism evidence="2 3">
    <name type="scientific">Trametes cubensis</name>
    <dbReference type="NCBI Taxonomy" id="1111947"/>
    <lineage>
        <taxon>Eukaryota</taxon>
        <taxon>Fungi</taxon>
        <taxon>Dikarya</taxon>
        <taxon>Basidiomycota</taxon>
        <taxon>Agaricomycotina</taxon>
        <taxon>Agaricomycetes</taxon>
        <taxon>Polyporales</taxon>
        <taxon>Polyporaceae</taxon>
        <taxon>Trametes</taxon>
    </lineage>
</organism>
<feature type="compositionally biased region" description="Low complexity" evidence="1">
    <location>
        <begin position="853"/>
        <end position="867"/>
    </location>
</feature>
<sequence length="988" mass="105147">MASSLLDHSRRPTRQPQPQPQLDSEPIQVAPYLTHVVAHHGQLTLIPPQNAGRIRKSKSKKKRQPSSRDRRLEDDEPRFTTAVPASSSRKLHPAPAHIRTRKHAISAPSPTTPTAPRRFDPVPDDQSIPDYPPPSFEDAIASPHVPPSLVHPQSVQNAHPHGSISPESPPSQQVQHLQQYPYSSHVASLSSATILSSAPSVNGPASISQPSSGHQPFVGPQHSTARLASMSTTTLLSPATTATESTALSEMSLLRPPRPRTMPQPSPLARSNSGPFRLASPSTTTLVVPVTAMRDSPAISQTSLSRPQETYRHPGPEPDIDEEPESPIVEPLTPLSPPASPHPHYRGSISTVSDVVEELTFEPYQRWSADRRLGLSLEQRVQREFERRNITEAREAFGMTSRPAGNVQESTSNLTASGSMPSTPPSSPSPHARRCSHCGSVRPRDCGDTQTIDEHSDEDDPATNTDEEDEDEDHFPTSQRGSPLPRGAGRSPYLHPGPGTSSNARSRARFHSHSPEPGSPASPMSPSMSFFKMPSAWASTVTLSLAHALGPHKGSPAPSSAPAASPASTSAQPGSVSPPGSGLKRKESFGVRRLFGSLKGKEREREQRSREYAALQASPQAASTSISATLDSSDSSTESVDGWEVVGGGESPGARSSNGSTSTAPTSPARSTTTTEASSPTSESARAAAFLNRPVRHRSPTSPLLDSPISPLSHSPAHGPSGSPPTVTASPAAPVVATTAAAAAAARPYLPEKSPLRLIASANHIRQTYPHAHLQADPFAPPTSAPSPLSGTPRALRPSPSVVWKPPVAGANATTASTGGNVHAGSPNSPVQRSPLSQGSYPPPSQHLCPHTAQAQQQPQPQPQLHAKQQRHYQPPPPPHQQKPQPPPSPVGPRASPIPLAATYPMPPRTTETPAALPHTVLQSHEATAHTPTPEATSMSAPHTPVQPMAPLRRRRELHSSPFAPQRHTCVRRRTGFADARDTYRCLR</sequence>
<feature type="compositionally biased region" description="Basic and acidic residues" evidence="1">
    <location>
        <begin position="599"/>
        <end position="611"/>
    </location>
</feature>
<feature type="region of interest" description="Disordered" evidence="1">
    <location>
        <begin position="236"/>
        <end position="280"/>
    </location>
</feature>
<feature type="compositionally biased region" description="Low complexity" evidence="1">
    <location>
        <begin position="660"/>
        <end position="689"/>
    </location>
</feature>